<sequence>MEARGSFLLMALLLLQLRLYTDVEFSQAAGARAGGPLNRGRKLMGDYMGDYAPVHNQNRLFCSPPPPGIPKHDHHETVVAAHTP</sequence>
<dbReference type="AlphaFoldDB" id="A0A8T2QTS4"/>
<evidence type="ECO:0000313" key="3">
    <source>
        <dbReference type="EMBL" id="KAH7287297.1"/>
    </source>
</evidence>
<proteinExistence type="predicted"/>
<accession>A0A8T2QTS4</accession>
<name>A0A8T2QTS4_CERRI</name>
<keyword evidence="4" id="KW-1185">Reference proteome</keyword>
<evidence type="ECO:0000256" key="2">
    <source>
        <dbReference type="SAM" id="SignalP"/>
    </source>
</evidence>
<dbReference type="Proteomes" id="UP000825935">
    <property type="component" value="Chromosome 32"/>
</dbReference>
<evidence type="ECO:0000313" key="4">
    <source>
        <dbReference type="Proteomes" id="UP000825935"/>
    </source>
</evidence>
<keyword evidence="2" id="KW-0732">Signal</keyword>
<feature type="signal peptide" evidence="2">
    <location>
        <begin position="1"/>
        <end position="23"/>
    </location>
</feature>
<comment type="caution">
    <text evidence="3">The sequence shown here is derived from an EMBL/GenBank/DDBJ whole genome shotgun (WGS) entry which is preliminary data.</text>
</comment>
<feature type="chain" id="PRO_5035809584" evidence="2">
    <location>
        <begin position="24"/>
        <end position="84"/>
    </location>
</feature>
<reference evidence="3" key="1">
    <citation type="submission" date="2021-08" db="EMBL/GenBank/DDBJ databases">
        <title>WGS assembly of Ceratopteris richardii.</title>
        <authorList>
            <person name="Marchant D.B."/>
            <person name="Chen G."/>
            <person name="Jenkins J."/>
            <person name="Shu S."/>
            <person name="Leebens-Mack J."/>
            <person name="Grimwood J."/>
            <person name="Schmutz J."/>
            <person name="Soltis P."/>
            <person name="Soltis D."/>
            <person name="Chen Z.-H."/>
        </authorList>
    </citation>
    <scope>NUCLEOTIDE SEQUENCE</scope>
    <source>
        <strain evidence="3">Whitten #5841</strain>
        <tissue evidence="3">Leaf</tissue>
    </source>
</reference>
<gene>
    <name evidence="3" type="ORF">KP509_32G048900</name>
</gene>
<evidence type="ECO:0000256" key="1">
    <source>
        <dbReference type="SAM" id="MobiDB-lite"/>
    </source>
</evidence>
<dbReference type="EMBL" id="CM035437">
    <property type="protein sequence ID" value="KAH7287297.1"/>
    <property type="molecule type" value="Genomic_DNA"/>
</dbReference>
<organism evidence="3 4">
    <name type="scientific">Ceratopteris richardii</name>
    <name type="common">Triangle waterfern</name>
    <dbReference type="NCBI Taxonomy" id="49495"/>
    <lineage>
        <taxon>Eukaryota</taxon>
        <taxon>Viridiplantae</taxon>
        <taxon>Streptophyta</taxon>
        <taxon>Embryophyta</taxon>
        <taxon>Tracheophyta</taxon>
        <taxon>Polypodiopsida</taxon>
        <taxon>Polypodiidae</taxon>
        <taxon>Polypodiales</taxon>
        <taxon>Pteridineae</taxon>
        <taxon>Pteridaceae</taxon>
        <taxon>Parkerioideae</taxon>
        <taxon>Ceratopteris</taxon>
    </lineage>
</organism>
<feature type="region of interest" description="Disordered" evidence="1">
    <location>
        <begin position="62"/>
        <end position="84"/>
    </location>
</feature>
<protein>
    <submittedName>
        <fullName evidence="3">Uncharacterized protein</fullName>
    </submittedName>
</protein>